<evidence type="ECO:0000256" key="1">
    <source>
        <dbReference type="SAM" id="MobiDB-lite"/>
    </source>
</evidence>
<reference evidence="2 3" key="1">
    <citation type="journal article" date="2018" name="Genome Biol. Evol.">
        <title>Multiple Roots of Fruiting Body Formation in Amoebozoa.</title>
        <authorList>
            <person name="Hillmann F."/>
            <person name="Forbes G."/>
            <person name="Novohradska S."/>
            <person name="Ferling I."/>
            <person name="Riege K."/>
            <person name="Groth M."/>
            <person name="Westermann M."/>
            <person name="Marz M."/>
            <person name="Spaller T."/>
            <person name="Winckler T."/>
            <person name="Schaap P."/>
            <person name="Glockner G."/>
        </authorList>
    </citation>
    <scope>NUCLEOTIDE SEQUENCE [LARGE SCALE GENOMIC DNA]</scope>
    <source>
        <strain evidence="2 3">Jena</strain>
    </source>
</reference>
<name>A0A2P6MPW7_9EUKA</name>
<dbReference type="InParanoid" id="A0A2P6MPW7"/>
<dbReference type="EMBL" id="MDYQ01000557">
    <property type="protein sequence ID" value="PRP73741.1"/>
    <property type="molecule type" value="Genomic_DNA"/>
</dbReference>
<keyword evidence="3" id="KW-1185">Reference proteome</keyword>
<sequence length="189" mass="21490">MRGHQKRNAHISGTTSDLQWQPSPLVNNVSVGCSSLRYRRGWRLSTVEHLNCRTLYRGVRVGKIGLASQCLVHLATTAKRQILAHLRTKNREKMSNQSSTRPCILTSLASFGCYVDRLSFETNQTVRSSDPSVDLESDELYGLKRVRKEQRRRDSPTIVKIQHRRRGRGLTRTQQFATECCPSTSGHDP</sequence>
<dbReference type="Proteomes" id="UP000241769">
    <property type="component" value="Unassembled WGS sequence"/>
</dbReference>
<protein>
    <submittedName>
        <fullName evidence="2">Uncharacterized protein</fullName>
    </submittedName>
</protein>
<evidence type="ECO:0000313" key="2">
    <source>
        <dbReference type="EMBL" id="PRP73741.1"/>
    </source>
</evidence>
<organism evidence="2 3">
    <name type="scientific">Planoprotostelium fungivorum</name>
    <dbReference type="NCBI Taxonomy" id="1890364"/>
    <lineage>
        <taxon>Eukaryota</taxon>
        <taxon>Amoebozoa</taxon>
        <taxon>Evosea</taxon>
        <taxon>Variosea</taxon>
        <taxon>Cavosteliida</taxon>
        <taxon>Cavosteliaceae</taxon>
        <taxon>Planoprotostelium</taxon>
    </lineage>
</organism>
<proteinExistence type="predicted"/>
<feature type="region of interest" description="Disordered" evidence="1">
    <location>
        <begin position="164"/>
        <end position="189"/>
    </location>
</feature>
<dbReference type="AlphaFoldDB" id="A0A2P6MPW7"/>
<gene>
    <name evidence="2" type="ORF">PROFUN_16420</name>
</gene>
<comment type="caution">
    <text evidence="2">The sequence shown here is derived from an EMBL/GenBank/DDBJ whole genome shotgun (WGS) entry which is preliminary data.</text>
</comment>
<accession>A0A2P6MPW7</accession>
<evidence type="ECO:0000313" key="3">
    <source>
        <dbReference type="Proteomes" id="UP000241769"/>
    </source>
</evidence>
<dbReference type="PROSITE" id="PS51257">
    <property type="entry name" value="PROKAR_LIPOPROTEIN"/>
    <property type="match status" value="1"/>
</dbReference>